<reference evidence="1" key="1">
    <citation type="submission" date="2022-11" db="EMBL/GenBank/DDBJ databases">
        <title>Minimal conservation of predation-associated metabolite biosynthetic gene clusters underscores biosynthetic potential of Myxococcota including descriptions for ten novel species: Archangium lansinium sp. nov., Myxococcus landrumus sp. nov., Nannocystis bai.</title>
        <authorList>
            <person name="Ahearne A."/>
            <person name="Stevens C."/>
            <person name="Phillips K."/>
        </authorList>
    </citation>
    <scope>NUCLEOTIDE SEQUENCE</scope>
    <source>
        <strain evidence="1">Na p29</strain>
    </source>
</reference>
<keyword evidence="2" id="KW-1185">Reference proteome</keyword>
<dbReference type="AlphaFoldDB" id="A0A9X3EID2"/>
<organism evidence="1 2">
    <name type="scientific">Nannocystis pusilla</name>
    <dbReference type="NCBI Taxonomy" id="889268"/>
    <lineage>
        <taxon>Bacteria</taxon>
        <taxon>Pseudomonadati</taxon>
        <taxon>Myxococcota</taxon>
        <taxon>Polyangia</taxon>
        <taxon>Nannocystales</taxon>
        <taxon>Nannocystaceae</taxon>
        <taxon>Nannocystis</taxon>
    </lineage>
</organism>
<dbReference type="RefSeq" id="WP_267766253.1">
    <property type="nucleotide sequence ID" value="NZ_JAPNKE010000002.1"/>
</dbReference>
<comment type="caution">
    <text evidence="1">The sequence shown here is derived from an EMBL/GenBank/DDBJ whole genome shotgun (WGS) entry which is preliminary data.</text>
</comment>
<accession>A0A9X3EID2</accession>
<proteinExistence type="predicted"/>
<dbReference type="EMBL" id="JAPNKE010000002">
    <property type="protein sequence ID" value="MCY1004684.1"/>
    <property type="molecule type" value="Genomic_DNA"/>
</dbReference>
<evidence type="ECO:0000313" key="1">
    <source>
        <dbReference type="EMBL" id="MCY1004684.1"/>
    </source>
</evidence>
<evidence type="ECO:0000313" key="2">
    <source>
        <dbReference type="Proteomes" id="UP001150924"/>
    </source>
</evidence>
<sequence length="227" mass="25616">MERWKPGSTRGFRPASTAQIGALGAFHGGRDVLPRVYREFLSVMGDSTGEWRLTRGTTSISALLEDLEDRDHERPDLQRYLKFAVGEDDYNGRQPDDFFDLARPTSDGADADILRIHEERLKHGDAEAERPFSTFSDLLRTLVVVKIAFQIRDKSPRYFDLGRRLKVIERAYELLLRLGFETTELGISLSSILLKIHVVVRSPCSSDPRTWTDACGSGLRTTTKSVG</sequence>
<gene>
    <name evidence="1" type="ORF">OV079_03680</name>
</gene>
<dbReference type="Proteomes" id="UP001150924">
    <property type="component" value="Unassembled WGS sequence"/>
</dbReference>
<name>A0A9X3EID2_9BACT</name>
<protein>
    <submittedName>
        <fullName evidence="1">Uncharacterized protein</fullName>
    </submittedName>
</protein>